<comment type="caution">
    <text evidence="4">The sequence shown here is derived from an EMBL/GenBank/DDBJ whole genome shotgun (WGS) entry which is preliminary data.</text>
</comment>
<accession>A0A328C711</accession>
<reference evidence="4 5" key="1">
    <citation type="submission" date="2018-05" db="EMBL/GenBank/DDBJ databases">
        <title>Lujinxingia marina gen. nov. sp. nov., a new facultative anaerobic member of the class Deltaproteobacteria, and proposal of Lujinxingaceae fam. nov.</title>
        <authorList>
            <person name="Li C.-M."/>
        </authorList>
    </citation>
    <scope>NUCLEOTIDE SEQUENCE [LARGE SCALE GENOMIC DNA]</scope>
    <source>
        <strain evidence="4 5">B210</strain>
    </source>
</reference>
<dbReference type="InterPro" id="IPR038729">
    <property type="entry name" value="Rad50/SbcC_AAA"/>
</dbReference>
<feature type="compositionally biased region" description="Basic and acidic residues" evidence="2">
    <location>
        <begin position="732"/>
        <end position="744"/>
    </location>
</feature>
<dbReference type="RefSeq" id="WP_111728891.1">
    <property type="nucleotide sequence ID" value="NZ_QHKO01000002.1"/>
</dbReference>
<feature type="coiled-coil region" evidence="1">
    <location>
        <begin position="638"/>
        <end position="665"/>
    </location>
</feature>
<dbReference type="InterPro" id="IPR027417">
    <property type="entry name" value="P-loop_NTPase"/>
</dbReference>
<dbReference type="Proteomes" id="UP000249169">
    <property type="component" value="Unassembled WGS sequence"/>
</dbReference>
<name>A0A328C711_9DELT</name>
<evidence type="ECO:0000259" key="3">
    <source>
        <dbReference type="Pfam" id="PF13476"/>
    </source>
</evidence>
<dbReference type="EMBL" id="QHKO01000002">
    <property type="protein sequence ID" value="RAL23633.1"/>
    <property type="molecule type" value="Genomic_DNA"/>
</dbReference>
<dbReference type="Pfam" id="PF13558">
    <property type="entry name" value="SbcC_Walker_B"/>
    <property type="match status" value="1"/>
</dbReference>
<dbReference type="GO" id="GO:0006302">
    <property type="term" value="P:double-strand break repair"/>
    <property type="evidence" value="ECO:0007669"/>
    <property type="project" value="InterPro"/>
</dbReference>
<dbReference type="OrthoDB" id="9795626at2"/>
<feature type="coiled-coil region" evidence="1">
    <location>
        <begin position="919"/>
        <end position="1069"/>
    </location>
</feature>
<evidence type="ECO:0000256" key="2">
    <source>
        <dbReference type="SAM" id="MobiDB-lite"/>
    </source>
</evidence>
<sequence length="1273" mass="144049">MRLHRLKIQNLNSFYGLHQLDFDPDLSGVPVFLIHGPTGSGKTTLLDAICLALFGATPRLDESKGNDDRKSHQVMSSGTGECFAELTFSRRNDQGRRDYYRATWSLRRAYGKPEGAIQQAVRKLEQLPDAHAPDGEVLTDDNRAKYFGPAFEQVLNGMELDDFLRTVILPQGKFAEFLHGDEAVKTKLIKQLTDVSEFKSIGQACAERYSETRQAVHDLTIELNAGELLSDEAREALSAELASAHEAHQQARAAHDAARAALDWHRRHDELQRDETAGAERLTRAQKALEEHSESIAALELDRNLSPAREPLRDHDRVTRELATRQARVVSLDEKLPAAQERARRAAEAFQKHRAGWASAEKELTDAALPLNEARALDTRKSECLRALEASDQKHRELNQTLNELRTRRERAEQQRTSLERQHQALLQRVPESPWSESLHEEVPIMGQHIEALKERFHQLQLDTQQIDARLEELDNASHAARELNLEIKNSESLLEVLTLQHEAHADALTKLLDGASDANEARRAWTAEIQRLDRLNALFGQASRDADTLHSLSGERAQAVEVAEKAKATLELKSQLAKAARQAEEQKKRAYDLALKQKDRAERRFGLIEARELLENDKPCPVCGSSEHPYAGSELGQEELRSEQDDARELVETLTRELEGIRAEVTKTGAEHSHASAVHDNASATLTQTTRRLNEGFEALRQRVEPELDAPLELRNDWEAASLTFQQRAEAAAEHSDRRRQELDALESAVAEHQASRERLQGAREALVKLTPRLEKEKADMERLRRELDALQERVNSGNETTHAQTLTLSERLRELERPADVGPEAPLTDQVSALSDHLNLLSRERELRNSLSRERDVLEKKRGELDTEDAALQAQLHTRQESLDGLTRELEGQRQTLKDIVATRAQLFEGQPVDAIEARLKTRLSETRARLEDARQAETDARATSEKLQEHLRAERAELQATLDQRARLQRELEALVTELAVASLDELRTGVLDETTREELDRLSTQLRQEYTTANELLDKIRSERQTHLQRRPDEPRPHGEVQEQVERLELQLHACAQALGKLQQQLEDDRARQQKMARGRERLEALQREHGVWKTIHTLIGTRGGESFERHALSFHLQNIAVFANHHLQELAPRYALKIRRDQEGLPQLDFEILDRNRANSVRPVTTLSGGESFLISLSLAMALADMRQVHMPLETLMLDEGFGTLDQESLQTVIGVLNSLQARSNRQIGLISHVEGLKESVEYRVRVSPEGNGRSSLHVERPDVGLLA</sequence>
<feature type="coiled-coil region" evidence="1">
    <location>
        <begin position="843"/>
        <end position="870"/>
    </location>
</feature>
<dbReference type="AlphaFoldDB" id="A0A328C711"/>
<feature type="region of interest" description="Disordered" evidence="2">
    <location>
        <begin position="730"/>
        <end position="760"/>
    </location>
</feature>
<keyword evidence="1" id="KW-0175">Coiled coil</keyword>
<evidence type="ECO:0000313" key="4">
    <source>
        <dbReference type="EMBL" id="RAL23633.1"/>
    </source>
</evidence>
<evidence type="ECO:0000313" key="5">
    <source>
        <dbReference type="Proteomes" id="UP000249169"/>
    </source>
</evidence>
<evidence type="ECO:0000256" key="1">
    <source>
        <dbReference type="SAM" id="Coils"/>
    </source>
</evidence>
<dbReference type="PANTHER" id="PTHR32114">
    <property type="entry name" value="ABC TRANSPORTER ABCH.3"/>
    <property type="match status" value="1"/>
</dbReference>
<gene>
    <name evidence="4" type="ORF">DL240_05590</name>
</gene>
<dbReference type="Gene3D" id="3.40.50.300">
    <property type="entry name" value="P-loop containing nucleotide triphosphate hydrolases"/>
    <property type="match status" value="2"/>
</dbReference>
<dbReference type="GO" id="GO:0016887">
    <property type="term" value="F:ATP hydrolysis activity"/>
    <property type="evidence" value="ECO:0007669"/>
    <property type="project" value="InterPro"/>
</dbReference>
<protein>
    <recommendedName>
        <fullName evidence="3">Rad50/SbcC-type AAA domain-containing protein</fullName>
    </recommendedName>
</protein>
<dbReference type="SUPFAM" id="SSF52540">
    <property type="entry name" value="P-loop containing nucleoside triphosphate hydrolases"/>
    <property type="match status" value="1"/>
</dbReference>
<keyword evidence="5" id="KW-1185">Reference proteome</keyword>
<feature type="region of interest" description="Disordered" evidence="2">
    <location>
        <begin position="1254"/>
        <end position="1273"/>
    </location>
</feature>
<proteinExistence type="predicted"/>
<feature type="coiled-coil region" evidence="1">
    <location>
        <begin position="567"/>
        <end position="605"/>
    </location>
</feature>
<feature type="coiled-coil region" evidence="1">
    <location>
        <begin position="388"/>
        <end position="501"/>
    </location>
</feature>
<feature type="compositionally biased region" description="Basic and acidic residues" evidence="2">
    <location>
        <begin position="1262"/>
        <end position="1273"/>
    </location>
</feature>
<organism evidence="4 5">
    <name type="scientific">Lujinxingia litoralis</name>
    <dbReference type="NCBI Taxonomy" id="2211119"/>
    <lineage>
        <taxon>Bacteria</taxon>
        <taxon>Deltaproteobacteria</taxon>
        <taxon>Bradymonadales</taxon>
        <taxon>Lujinxingiaceae</taxon>
        <taxon>Lujinxingia</taxon>
    </lineage>
</organism>
<feature type="domain" description="Rad50/SbcC-type AAA" evidence="3">
    <location>
        <begin position="5"/>
        <end position="126"/>
    </location>
</feature>
<dbReference type="Pfam" id="PF13476">
    <property type="entry name" value="AAA_23"/>
    <property type="match status" value="1"/>
</dbReference>
<dbReference type="PANTHER" id="PTHR32114:SF2">
    <property type="entry name" value="ABC TRANSPORTER ABCH.3"/>
    <property type="match status" value="1"/>
</dbReference>